<name>A0A0Q4B8G7_9BACT</name>
<protein>
    <recommendedName>
        <fullName evidence="1">4Fe4S-binding SPASM domain-containing protein</fullName>
    </recommendedName>
</protein>
<dbReference type="InterPro" id="IPR023885">
    <property type="entry name" value="4Fe4S-binding_SPASM_dom"/>
</dbReference>
<dbReference type="Gene3D" id="3.20.20.70">
    <property type="entry name" value="Aldolase class I"/>
    <property type="match status" value="1"/>
</dbReference>
<evidence type="ECO:0000313" key="2">
    <source>
        <dbReference type="EMBL" id="KQM09291.1"/>
    </source>
</evidence>
<sequence length="340" mass="40466">MYLLIFPDVFFTKGAKRTLVLDFKREELLYIPNLPCGLQEQFSTETIECIFSKWGEEWHEFIQQFIDFILRYRLGVLVEDITGFRKIEEIYCSPCLIEIACIDIEKHAHRYDYIAAQLAKLNCQHLQFRYFLPVSLAEVDKTLQPFLQHEWLSIELIICQPNWNHVDEAISFLEKYPMLSMIVFNQEKNYYKKIKTEFTSQSIGFILYSEQCFSSPRDCGVINRRTLYRLKTVHSYMFNKLYNSCLYKKLFISSEGDVMNCPCIPRYYGNIDQNDVQLVDIVSNEKFQSLGMINTDRVSVCKLCEFRYLCNDCRAFLENLTDKPYKCHYNPECMQWSEEM</sequence>
<dbReference type="Proteomes" id="UP000054172">
    <property type="component" value="Unassembled WGS sequence"/>
</dbReference>
<organism evidence="2 3">
    <name type="scientific">Candidatus [Bacteroides] periocalifornicus</name>
    <dbReference type="NCBI Taxonomy" id="1702214"/>
    <lineage>
        <taxon>Bacteria</taxon>
        <taxon>Pseudomonadati</taxon>
        <taxon>Bacteroidota</taxon>
    </lineage>
</organism>
<feature type="domain" description="4Fe4S-binding SPASM" evidence="1">
    <location>
        <begin position="246"/>
        <end position="304"/>
    </location>
</feature>
<comment type="caution">
    <text evidence="2">The sequence shown here is derived from an EMBL/GenBank/DDBJ whole genome shotgun (WGS) entry which is preliminary data.</text>
</comment>
<accession>A0A0Q4B8G7</accession>
<dbReference type="Pfam" id="PF13186">
    <property type="entry name" value="SPASM"/>
    <property type="match status" value="1"/>
</dbReference>
<proteinExistence type="predicted"/>
<dbReference type="EMBL" id="LIIK01000008">
    <property type="protein sequence ID" value="KQM09291.1"/>
    <property type="molecule type" value="Genomic_DNA"/>
</dbReference>
<reference evidence="2" key="1">
    <citation type="submission" date="2015-08" db="EMBL/GenBank/DDBJ databases">
        <title>Candidatus Bacteriodes Periocalifornicus.</title>
        <authorList>
            <person name="McLean J.S."/>
            <person name="Kelley S."/>
        </authorList>
    </citation>
    <scope>NUCLEOTIDE SEQUENCE [LARGE SCALE GENOMIC DNA]</scope>
    <source>
        <strain evidence="2">12B</strain>
    </source>
</reference>
<dbReference type="InterPro" id="IPR013785">
    <property type="entry name" value="Aldolase_TIM"/>
</dbReference>
<evidence type="ECO:0000313" key="3">
    <source>
        <dbReference type="Proteomes" id="UP000054172"/>
    </source>
</evidence>
<dbReference type="PATRIC" id="fig|1702214.3.peg.729"/>
<dbReference type="InterPro" id="IPR026497">
    <property type="entry name" value="GRASP-with-SPASM"/>
</dbReference>
<dbReference type="STRING" id="1702214.AL399_02685"/>
<dbReference type="AlphaFoldDB" id="A0A0Q4B8G7"/>
<gene>
    <name evidence="2" type="ORF">AL399_02685</name>
</gene>
<keyword evidence="3" id="KW-1185">Reference proteome</keyword>
<dbReference type="NCBIfam" id="TIGR04193">
    <property type="entry name" value="SPASM_w_grasp"/>
    <property type="match status" value="1"/>
</dbReference>
<evidence type="ECO:0000259" key="1">
    <source>
        <dbReference type="Pfam" id="PF13186"/>
    </source>
</evidence>